<feature type="domain" description="DEK-C" evidence="6">
    <location>
        <begin position="416"/>
        <end position="470"/>
    </location>
</feature>
<feature type="compositionally biased region" description="Basic residues" evidence="5">
    <location>
        <begin position="354"/>
        <end position="371"/>
    </location>
</feature>
<evidence type="ECO:0000313" key="7">
    <source>
        <dbReference type="EMBL" id="GMR61341.1"/>
    </source>
</evidence>
<gene>
    <name evidence="7" type="ORF">PMAYCL1PPCAC_31536</name>
</gene>
<feature type="compositionally biased region" description="Basic and acidic residues" evidence="5">
    <location>
        <begin position="132"/>
        <end position="144"/>
    </location>
</feature>
<feature type="compositionally biased region" description="Basic and acidic residues" evidence="5">
    <location>
        <begin position="79"/>
        <end position="123"/>
    </location>
</feature>
<evidence type="ECO:0000256" key="1">
    <source>
        <dbReference type="ARBA" id="ARBA00004123"/>
    </source>
</evidence>
<keyword evidence="8" id="KW-1185">Reference proteome</keyword>
<dbReference type="Gene3D" id="1.10.10.60">
    <property type="entry name" value="Homeodomain-like"/>
    <property type="match status" value="1"/>
</dbReference>
<comment type="subcellular location">
    <subcellularLocation>
        <location evidence="1">Nucleus</location>
    </subcellularLocation>
</comment>
<dbReference type="Pfam" id="PF08766">
    <property type="entry name" value="DEK_C"/>
    <property type="match status" value="1"/>
</dbReference>
<dbReference type="PANTHER" id="PTHR13468:SF1">
    <property type="entry name" value="PROTEIN DEK"/>
    <property type="match status" value="1"/>
</dbReference>
<dbReference type="GO" id="GO:0042393">
    <property type="term" value="F:histone binding"/>
    <property type="evidence" value="ECO:0007669"/>
    <property type="project" value="TreeGrafter"/>
</dbReference>
<dbReference type="PANTHER" id="PTHR13468">
    <property type="entry name" value="DEK PROTEIN"/>
    <property type="match status" value="1"/>
</dbReference>
<keyword evidence="3" id="KW-0238">DNA-binding</keyword>
<feature type="compositionally biased region" description="Basic and acidic residues" evidence="5">
    <location>
        <begin position="46"/>
        <end position="57"/>
    </location>
</feature>
<feature type="compositionally biased region" description="Acidic residues" evidence="5">
    <location>
        <begin position="182"/>
        <end position="200"/>
    </location>
</feature>
<evidence type="ECO:0000313" key="8">
    <source>
        <dbReference type="Proteomes" id="UP001328107"/>
    </source>
</evidence>
<feature type="compositionally biased region" description="Acidic residues" evidence="5">
    <location>
        <begin position="392"/>
        <end position="409"/>
    </location>
</feature>
<evidence type="ECO:0000256" key="2">
    <source>
        <dbReference type="ARBA" id="ARBA00022853"/>
    </source>
</evidence>
<feature type="compositionally biased region" description="Basic and acidic residues" evidence="5">
    <location>
        <begin position="1"/>
        <end position="34"/>
    </location>
</feature>
<organism evidence="7 8">
    <name type="scientific">Pristionchus mayeri</name>
    <dbReference type="NCBI Taxonomy" id="1317129"/>
    <lineage>
        <taxon>Eukaryota</taxon>
        <taxon>Metazoa</taxon>
        <taxon>Ecdysozoa</taxon>
        <taxon>Nematoda</taxon>
        <taxon>Chromadorea</taxon>
        <taxon>Rhabditida</taxon>
        <taxon>Rhabditina</taxon>
        <taxon>Diplogasteromorpha</taxon>
        <taxon>Diplogasteroidea</taxon>
        <taxon>Neodiplogasteridae</taxon>
        <taxon>Pristionchus</taxon>
    </lineage>
</organism>
<keyword evidence="2" id="KW-0156">Chromatin regulator</keyword>
<feature type="region of interest" description="Disordered" evidence="5">
    <location>
        <begin position="1"/>
        <end position="208"/>
    </location>
</feature>
<dbReference type="InterPro" id="IPR014876">
    <property type="entry name" value="DEK_C"/>
</dbReference>
<evidence type="ECO:0000259" key="6">
    <source>
        <dbReference type="Pfam" id="PF08766"/>
    </source>
</evidence>
<name>A0AAN5DD71_9BILA</name>
<feature type="compositionally biased region" description="Acidic residues" evidence="5">
    <location>
        <begin position="145"/>
        <end position="172"/>
    </location>
</feature>
<dbReference type="GO" id="GO:0003677">
    <property type="term" value="F:DNA binding"/>
    <property type="evidence" value="ECO:0007669"/>
    <property type="project" value="UniProtKB-KW"/>
</dbReference>
<comment type="caution">
    <text evidence="7">The sequence shown here is derived from an EMBL/GenBank/DDBJ whole genome shotgun (WGS) entry which is preliminary data.</text>
</comment>
<dbReference type="AlphaFoldDB" id="A0AAN5DD71"/>
<dbReference type="GO" id="GO:0005634">
    <property type="term" value="C:nucleus"/>
    <property type="evidence" value="ECO:0007669"/>
    <property type="project" value="UniProtKB-SubCell"/>
</dbReference>
<proteinExistence type="predicted"/>
<reference evidence="8" key="1">
    <citation type="submission" date="2022-10" db="EMBL/GenBank/DDBJ databases">
        <title>Genome assembly of Pristionchus species.</title>
        <authorList>
            <person name="Yoshida K."/>
            <person name="Sommer R.J."/>
        </authorList>
    </citation>
    <scope>NUCLEOTIDE SEQUENCE [LARGE SCALE GENOMIC DNA]</scope>
    <source>
        <strain evidence="8">RS5460</strain>
    </source>
</reference>
<feature type="region of interest" description="Disordered" evidence="5">
    <location>
        <begin position="351"/>
        <end position="420"/>
    </location>
</feature>
<dbReference type="EMBL" id="BTRK01000006">
    <property type="protein sequence ID" value="GMR61341.1"/>
    <property type="molecule type" value="Genomic_DNA"/>
</dbReference>
<evidence type="ECO:0000256" key="5">
    <source>
        <dbReference type="SAM" id="MobiDB-lite"/>
    </source>
</evidence>
<dbReference type="GO" id="GO:0006325">
    <property type="term" value="P:chromatin organization"/>
    <property type="evidence" value="ECO:0007669"/>
    <property type="project" value="UniProtKB-KW"/>
</dbReference>
<dbReference type="GO" id="GO:2000779">
    <property type="term" value="P:regulation of double-strand break repair"/>
    <property type="evidence" value="ECO:0007669"/>
    <property type="project" value="TreeGrafter"/>
</dbReference>
<dbReference type="Proteomes" id="UP001328107">
    <property type="component" value="Unassembled WGS sequence"/>
</dbReference>
<evidence type="ECO:0000256" key="3">
    <source>
        <dbReference type="ARBA" id="ARBA00023125"/>
    </source>
</evidence>
<sequence>MAEVEEVPREEEVSKNEEEVLKKEEEVFKIKEEVTANEDYPMDSIDDGKADIDCAKEEVEEMAIGSIEAKDEMADDSSESAKSDKCTDSPPKKPTEDRISPEKSAEQSPEKIEQNESEAREDKGDEVEEESGDTKEEEEKKEMEEEKEEKEEEEEEKEENGDKKEEEEEKENIEEKENKKEDEEENGEKDDDEEEEEEEEGEKKKGLFELPLVIEGTRNRKSTSFLKVEEIHHTKHKAPAVAGSGTALEDIPFVAHQIESEKKVIDLRPLYRICYGAQGKTTTLRRELKKFNGFSFAKNSEEYKRKHLVTNKFTRADLAHVRRILGIASGKTKEDEVHNIIDFLLLPHDEGKSVPKKRKSGGKTPKKTPKKRAADDQSTTTPSKKVKKADSEGEGGEENDDDLSSDSDEEKNKLTPSDNEIKAKIDELVKTFDLSTVNMKQMVAAVVDSFPSHPLLVERAPTIKVFIKEAIKDDE</sequence>
<evidence type="ECO:0000256" key="4">
    <source>
        <dbReference type="ARBA" id="ARBA00023242"/>
    </source>
</evidence>
<protein>
    <recommendedName>
        <fullName evidence="6">DEK-C domain-containing protein</fullName>
    </recommendedName>
</protein>
<keyword evidence="4" id="KW-0539">Nucleus</keyword>
<dbReference type="InterPro" id="IPR044198">
    <property type="entry name" value="DEK"/>
</dbReference>
<dbReference type="SUPFAM" id="SSF109715">
    <property type="entry name" value="DEK C-terminal domain"/>
    <property type="match status" value="1"/>
</dbReference>
<accession>A0AAN5DD71</accession>